<dbReference type="AlphaFoldDB" id="A0ABD2Q6L9"/>
<sequence>MHFFRTKSVPFEEYQRVRRELVNWETRHRHYQQVIIGTKPPQPFAVKLDRALSPLLLDTLPTPNPVLSPPAPIHPTTMGEEAAVPLSHESENPQESRTSPCKEPCENPTKSSENSPRPPSPGQSPKVDGDYSVSSVLSDYQEEFDEEEPLPKLDLSQVGESSTDSSEIF</sequence>
<comment type="caution">
    <text evidence="2">The sequence shown here is derived from an EMBL/GenBank/DDBJ whole genome shotgun (WGS) entry which is preliminary data.</text>
</comment>
<proteinExistence type="predicted"/>
<accession>A0ABD2Q6L9</accession>
<evidence type="ECO:0000256" key="1">
    <source>
        <dbReference type="SAM" id="MobiDB-lite"/>
    </source>
</evidence>
<reference evidence="2 3" key="1">
    <citation type="submission" date="2024-11" db="EMBL/GenBank/DDBJ databases">
        <title>Adaptive evolution of stress response genes in parasites aligns with host niche diversity.</title>
        <authorList>
            <person name="Hahn C."/>
            <person name="Resl P."/>
        </authorList>
    </citation>
    <scope>NUCLEOTIDE SEQUENCE [LARGE SCALE GENOMIC DNA]</scope>
    <source>
        <strain evidence="2">EGGRZ-B1_66</strain>
        <tissue evidence="2">Body</tissue>
    </source>
</reference>
<protein>
    <submittedName>
        <fullName evidence="2">Uncharacterized protein</fullName>
    </submittedName>
</protein>
<dbReference type="Proteomes" id="UP001626550">
    <property type="component" value="Unassembled WGS sequence"/>
</dbReference>
<name>A0ABD2Q6L9_9PLAT</name>
<keyword evidence="3" id="KW-1185">Reference proteome</keyword>
<gene>
    <name evidence="2" type="ORF">Ciccas_006495</name>
</gene>
<organism evidence="2 3">
    <name type="scientific">Cichlidogyrus casuarinus</name>
    <dbReference type="NCBI Taxonomy" id="1844966"/>
    <lineage>
        <taxon>Eukaryota</taxon>
        <taxon>Metazoa</taxon>
        <taxon>Spiralia</taxon>
        <taxon>Lophotrochozoa</taxon>
        <taxon>Platyhelminthes</taxon>
        <taxon>Monogenea</taxon>
        <taxon>Monopisthocotylea</taxon>
        <taxon>Dactylogyridea</taxon>
        <taxon>Ancyrocephalidae</taxon>
        <taxon>Cichlidogyrus</taxon>
    </lineage>
</organism>
<dbReference type="EMBL" id="JBJKFK010000883">
    <property type="protein sequence ID" value="KAL3314872.1"/>
    <property type="molecule type" value="Genomic_DNA"/>
</dbReference>
<evidence type="ECO:0000313" key="2">
    <source>
        <dbReference type="EMBL" id="KAL3314872.1"/>
    </source>
</evidence>
<evidence type="ECO:0000313" key="3">
    <source>
        <dbReference type="Proteomes" id="UP001626550"/>
    </source>
</evidence>
<feature type="region of interest" description="Disordered" evidence="1">
    <location>
        <begin position="62"/>
        <end position="169"/>
    </location>
</feature>
<feature type="compositionally biased region" description="Polar residues" evidence="1">
    <location>
        <begin position="158"/>
        <end position="169"/>
    </location>
</feature>
<feature type="compositionally biased region" description="Pro residues" evidence="1">
    <location>
        <begin position="62"/>
        <end position="73"/>
    </location>
</feature>